<dbReference type="Gene3D" id="3.30.420.10">
    <property type="entry name" value="Ribonuclease H-like superfamily/Ribonuclease H"/>
    <property type="match status" value="1"/>
</dbReference>
<dbReference type="Pfam" id="PF13358">
    <property type="entry name" value="DDE_3"/>
    <property type="match status" value="1"/>
</dbReference>
<proteinExistence type="predicted"/>
<dbReference type="RefSeq" id="WP_143271881.1">
    <property type="nucleotide sequence ID" value="NZ_NOWT01000005.1"/>
</dbReference>
<evidence type="ECO:0000313" key="3">
    <source>
        <dbReference type="Proteomes" id="UP000215367"/>
    </source>
</evidence>
<geneLocation type="plasmid" evidence="2">
    <name>unnamed</name>
</geneLocation>
<comment type="caution">
    <text evidence="2">The sequence shown here is derived from an EMBL/GenBank/DDBJ whole genome shotgun (WGS) entry which is preliminary data.</text>
</comment>
<accession>A0A235HGR0</accession>
<reference evidence="2 3" key="1">
    <citation type="submission" date="2017-07" db="EMBL/GenBank/DDBJ databases">
        <title>Whole genome sequence of Azospirillum brasilense 2A1, a potential biofertilizer strain.</title>
        <authorList>
            <person name="Fontana C.A."/>
            <person name="Toffoli L.M."/>
            <person name="Salazar S.M."/>
            <person name="Puglisi E."/>
            <person name="Pedraza R."/>
            <person name="Bassi D."/>
            <person name="Cocconcelli P.S."/>
        </authorList>
    </citation>
    <scope>NUCLEOTIDE SEQUENCE [LARGE SCALE GENOMIC DNA]</scope>
    <source>
        <strain evidence="2 3">2A1</strain>
        <plasmid evidence="2">unnamed</plasmid>
    </source>
</reference>
<dbReference type="InterPro" id="IPR036397">
    <property type="entry name" value="RNaseH_sf"/>
</dbReference>
<dbReference type="PANTHER" id="PTHR30347">
    <property type="entry name" value="POTASSIUM CHANNEL RELATED"/>
    <property type="match status" value="1"/>
</dbReference>
<evidence type="ECO:0000259" key="1">
    <source>
        <dbReference type="Pfam" id="PF13358"/>
    </source>
</evidence>
<dbReference type="InterPro" id="IPR047655">
    <property type="entry name" value="Transpos_IS630-like"/>
</dbReference>
<dbReference type="Proteomes" id="UP000215367">
    <property type="component" value="Unassembled WGS sequence"/>
</dbReference>
<feature type="domain" description="Tc1-like transposase DDE" evidence="1">
    <location>
        <begin position="7"/>
        <end position="152"/>
    </location>
</feature>
<feature type="non-terminal residue" evidence="2">
    <location>
        <position position="1"/>
    </location>
</feature>
<dbReference type="NCBIfam" id="NF033545">
    <property type="entry name" value="transpos_IS630"/>
    <property type="match status" value="1"/>
</dbReference>
<dbReference type="GO" id="GO:0003676">
    <property type="term" value="F:nucleic acid binding"/>
    <property type="evidence" value="ECO:0007669"/>
    <property type="project" value="InterPro"/>
</dbReference>
<keyword evidence="2" id="KW-0614">Plasmid</keyword>
<sequence>PPERALVLCVDEKPQITARAPTAPILPMRPGQVERHTHDYVRHGTTDLFAALNAATGRFIGECRARHTSEDFRAFLDTIDQAVPGDLDVHIILDNYAAHKTGIMHDWLAKRPRYHLHFTPTSASWLNLVEGWFALLTRRQLRRGAFRSTHDLEQAIRRYVGATNAEPRPFVRTKSADQILDSVKRFCQRVSNSDQ</sequence>
<evidence type="ECO:0000313" key="2">
    <source>
        <dbReference type="EMBL" id="OYD84989.1"/>
    </source>
</evidence>
<dbReference type="InterPro" id="IPR038717">
    <property type="entry name" value="Tc1-like_DDE_dom"/>
</dbReference>
<dbReference type="EMBL" id="NOWT01000005">
    <property type="protein sequence ID" value="OYD84989.1"/>
    <property type="molecule type" value="Genomic_DNA"/>
</dbReference>
<dbReference type="InterPro" id="IPR052702">
    <property type="entry name" value="MscS-like_channel"/>
</dbReference>
<organism evidence="2 3">
    <name type="scientific">Azospirillum brasilense</name>
    <dbReference type="NCBI Taxonomy" id="192"/>
    <lineage>
        <taxon>Bacteria</taxon>
        <taxon>Pseudomonadati</taxon>
        <taxon>Pseudomonadota</taxon>
        <taxon>Alphaproteobacteria</taxon>
        <taxon>Rhodospirillales</taxon>
        <taxon>Azospirillaceae</taxon>
        <taxon>Azospirillum</taxon>
    </lineage>
</organism>
<dbReference type="PANTHER" id="PTHR30347:SF1">
    <property type="entry name" value="MECHANOSENSITIVE CHANNEL MSCK"/>
    <property type="match status" value="1"/>
</dbReference>
<name>A0A235HGR0_AZOBR</name>
<gene>
    <name evidence="2" type="ORF">CHT98_08730</name>
</gene>
<dbReference type="AlphaFoldDB" id="A0A235HGR0"/>
<protein>
    <submittedName>
        <fullName evidence="2">IS630 family transposase</fullName>
    </submittedName>
</protein>